<dbReference type="VEuPathDB" id="FungiDB:MFRU_015g02050"/>
<proteinExistence type="inferred from homology"/>
<dbReference type="PROSITE" id="PS50054">
    <property type="entry name" value="TYR_PHOSPHATASE_DUAL"/>
    <property type="match status" value="1"/>
</dbReference>
<dbReference type="PANTHER" id="PTHR45848">
    <property type="entry name" value="DUAL SPECIFICITY PROTEIN PHOSPHATASE 12 FAMILY MEMBER"/>
    <property type="match status" value="1"/>
</dbReference>
<evidence type="ECO:0000256" key="2">
    <source>
        <dbReference type="ARBA" id="ARBA00013064"/>
    </source>
</evidence>
<evidence type="ECO:0000313" key="8">
    <source>
        <dbReference type="EMBL" id="KAA8574289.1"/>
    </source>
</evidence>
<dbReference type="GO" id="GO:0005634">
    <property type="term" value="C:nucleus"/>
    <property type="evidence" value="ECO:0007669"/>
    <property type="project" value="TreeGrafter"/>
</dbReference>
<feature type="domain" description="Tyrosine-protein phosphatase" evidence="6">
    <location>
        <begin position="87"/>
        <end position="253"/>
    </location>
</feature>
<dbReference type="EMBL" id="VICG01000003">
    <property type="protein sequence ID" value="KAA8574289.1"/>
    <property type="molecule type" value="Genomic_DNA"/>
</dbReference>
<dbReference type="GO" id="GO:0004725">
    <property type="term" value="F:protein tyrosine phosphatase activity"/>
    <property type="evidence" value="ECO:0007669"/>
    <property type="project" value="UniProtKB-EC"/>
</dbReference>
<dbReference type="InterPro" id="IPR029021">
    <property type="entry name" value="Prot-tyrosine_phosphatase-like"/>
</dbReference>
<dbReference type="CDD" id="cd14518">
    <property type="entry name" value="DSP_fungal_YVH1"/>
    <property type="match status" value="1"/>
</dbReference>
<gene>
    <name evidence="8" type="ORF">EYC84_005783</name>
</gene>
<dbReference type="InterPro" id="IPR000340">
    <property type="entry name" value="Dual-sp_phosphatase_cat-dom"/>
</dbReference>
<organism evidence="8 9">
    <name type="scientific">Monilinia fructicola</name>
    <name type="common">Brown rot fungus</name>
    <name type="synonym">Ciboria fructicola</name>
    <dbReference type="NCBI Taxonomy" id="38448"/>
    <lineage>
        <taxon>Eukaryota</taxon>
        <taxon>Fungi</taxon>
        <taxon>Dikarya</taxon>
        <taxon>Ascomycota</taxon>
        <taxon>Pezizomycotina</taxon>
        <taxon>Leotiomycetes</taxon>
        <taxon>Helotiales</taxon>
        <taxon>Sclerotiniaceae</taxon>
        <taxon>Monilinia</taxon>
    </lineage>
</organism>
<dbReference type="PANTHER" id="PTHR45848:SF4">
    <property type="entry name" value="DUAL SPECIFICITY PROTEIN PHOSPHATASE 12"/>
    <property type="match status" value="1"/>
</dbReference>
<evidence type="ECO:0000259" key="7">
    <source>
        <dbReference type="PROSITE" id="PS50056"/>
    </source>
</evidence>
<dbReference type="EC" id="3.1.3.48" evidence="2"/>
<name>A0A5M9K1J2_MONFR</name>
<dbReference type="PROSITE" id="PS50056">
    <property type="entry name" value="TYR_PHOSPHATASE_2"/>
    <property type="match status" value="1"/>
</dbReference>
<keyword evidence="3" id="KW-0378">Hydrolase</keyword>
<evidence type="ECO:0000256" key="3">
    <source>
        <dbReference type="ARBA" id="ARBA00022801"/>
    </source>
</evidence>
<sequence>MPFSRAGFDFGLRHKKGWLGVSAPIFNRLKKETLRLHTNKKRFHHLIIIGQASPFSDSIHSGSLCDHGGNISINIIINNSSGFTGFKPSRIPGEDELYVGGIVSLTENSLQKNNITHIVSVLKYDFKNFNIDWKKYKQLQIEVDDVEDENLLGEFERTGAWIEEALKGSGKTEGGEEKEAEGDEEERKKGAVLVHCAMGRSRSVTILIAYLLRQYPSLTPATALAQIQQSRPFAEPNDGFMAQLQLYHEMGCPRNIDEQPKYQRWLYQREVELAVATGGRPDWVRFEDEEEQDGQKGDGKEREREIRCRMCRRTLATTPYLIPHIPNSKPTSTPTSLINPQTTPISSLPPSPHHSTCTHHFLHPLSWMRPELDLGVLSGRLECPNQKCRAQVGKYAWQGMRCSCGVWVCPAFSLLKGRCDEVTVGKRVEAGSGGAGGIRLPPGMRGRGSTVEREKGSL</sequence>
<dbReference type="Gene3D" id="3.90.190.10">
    <property type="entry name" value="Protein tyrosine phosphatase superfamily"/>
    <property type="match status" value="1"/>
</dbReference>
<accession>A0A5M9K1J2</accession>
<dbReference type="GO" id="GO:0008138">
    <property type="term" value="F:protein tyrosine/serine/threonine phosphatase activity"/>
    <property type="evidence" value="ECO:0007669"/>
    <property type="project" value="TreeGrafter"/>
</dbReference>
<comment type="caution">
    <text evidence="8">The sequence shown here is derived from an EMBL/GenBank/DDBJ whole genome shotgun (WGS) entry which is preliminary data.</text>
</comment>
<protein>
    <recommendedName>
        <fullName evidence="2">protein-tyrosine-phosphatase</fullName>
        <ecNumber evidence="2">3.1.3.48</ecNumber>
    </recommendedName>
</protein>
<evidence type="ECO:0000313" key="9">
    <source>
        <dbReference type="Proteomes" id="UP000322873"/>
    </source>
</evidence>
<reference evidence="8 9" key="1">
    <citation type="submission" date="2019-06" db="EMBL/GenBank/DDBJ databases">
        <title>Genome Sequence of the Brown Rot Fungal Pathogen Monilinia fructicola.</title>
        <authorList>
            <person name="De Miccolis Angelini R.M."/>
            <person name="Landi L."/>
            <person name="Abate D."/>
            <person name="Pollastro S."/>
            <person name="Romanazzi G."/>
            <person name="Faretra F."/>
        </authorList>
    </citation>
    <scope>NUCLEOTIDE SEQUENCE [LARGE SCALE GENOMIC DNA]</scope>
    <source>
        <strain evidence="8 9">Mfrc123</strain>
    </source>
</reference>
<evidence type="ECO:0000256" key="4">
    <source>
        <dbReference type="ARBA" id="ARBA00022912"/>
    </source>
</evidence>
<evidence type="ECO:0000259" key="6">
    <source>
        <dbReference type="PROSITE" id="PS50054"/>
    </source>
</evidence>
<dbReference type="InterPro" id="IPR020422">
    <property type="entry name" value="TYR_PHOSPHATASE_DUAL_dom"/>
</dbReference>
<dbReference type="Proteomes" id="UP000322873">
    <property type="component" value="Unassembled WGS sequence"/>
</dbReference>
<dbReference type="SUPFAM" id="SSF52799">
    <property type="entry name" value="(Phosphotyrosine protein) phosphatases II"/>
    <property type="match status" value="1"/>
</dbReference>
<dbReference type="InterPro" id="IPR000387">
    <property type="entry name" value="Tyr_Pase_dom"/>
</dbReference>
<keyword evidence="9" id="KW-1185">Reference proteome</keyword>
<feature type="region of interest" description="Disordered" evidence="5">
    <location>
        <begin position="166"/>
        <end position="186"/>
    </location>
</feature>
<comment type="similarity">
    <text evidence="1">Belongs to the protein-tyrosine phosphatase family. Non-receptor class dual specificity subfamily.</text>
</comment>
<evidence type="ECO:0000256" key="1">
    <source>
        <dbReference type="ARBA" id="ARBA00008601"/>
    </source>
</evidence>
<evidence type="ECO:0000256" key="5">
    <source>
        <dbReference type="SAM" id="MobiDB-lite"/>
    </source>
</evidence>
<feature type="domain" description="Tyrosine specific protein phosphatases" evidence="7">
    <location>
        <begin position="177"/>
        <end position="232"/>
    </location>
</feature>
<dbReference type="AlphaFoldDB" id="A0A5M9K1J2"/>
<dbReference type="SMART" id="SM00195">
    <property type="entry name" value="DSPc"/>
    <property type="match status" value="1"/>
</dbReference>
<feature type="region of interest" description="Disordered" evidence="5">
    <location>
        <begin position="431"/>
        <end position="458"/>
    </location>
</feature>
<keyword evidence="4" id="KW-0904">Protein phosphatase</keyword>
<dbReference type="Pfam" id="PF00782">
    <property type="entry name" value="DSPc"/>
    <property type="match status" value="1"/>
</dbReference>